<evidence type="ECO:0000256" key="11">
    <source>
        <dbReference type="PROSITE-ProRule" id="PRU00047"/>
    </source>
</evidence>
<evidence type="ECO:0000256" key="13">
    <source>
        <dbReference type="SAM" id="MobiDB-lite"/>
    </source>
</evidence>
<organism evidence="15">
    <name type="scientific">Alexandrium monilatum</name>
    <dbReference type="NCBI Taxonomy" id="311494"/>
    <lineage>
        <taxon>Eukaryota</taxon>
        <taxon>Sar</taxon>
        <taxon>Alveolata</taxon>
        <taxon>Dinophyceae</taxon>
        <taxon>Gonyaulacales</taxon>
        <taxon>Pyrocystaceae</taxon>
        <taxon>Alexandrium</taxon>
    </lineage>
</organism>
<feature type="compositionally biased region" description="Low complexity" evidence="13">
    <location>
        <begin position="888"/>
        <end position="907"/>
    </location>
</feature>
<evidence type="ECO:0000256" key="3">
    <source>
        <dbReference type="ARBA" id="ARBA00022552"/>
    </source>
</evidence>
<dbReference type="GO" id="GO:0000956">
    <property type="term" value="P:nuclear-transcribed mRNA catabolic process"/>
    <property type="evidence" value="ECO:0007669"/>
    <property type="project" value="TreeGrafter"/>
</dbReference>
<keyword evidence="6 10" id="KW-0378">Hydrolase</keyword>
<dbReference type="InterPro" id="IPR027073">
    <property type="entry name" value="5_3_exoribonuclease"/>
</dbReference>
<dbReference type="FunFam" id="3.40.50.12390:FF:000003">
    <property type="entry name" value="5'-3' exoribonuclease"/>
    <property type="match status" value="1"/>
</dbReference>
<dbReference type="GO" id="GO:0006364">
    <property type="term" value="P:rRNA processing"/>
    <property type="evidence" value="ECO:0007669"/>
    <property type="project" value="UniProtKB-KW"/>
</dbReference>
<evidence type="ECO:0000256" key="10">
    <source>
        <dbReference type="PIRNR" id="PIRNR037239"/>
    </source>
</evidence>
<keyword evidence="8 12" id="KW-0175">Coiled coil</keyword>
<dbReference type="InterPro" id="IPR001878">
    <property type="entry name" value="Znf_CCHC"/>
</dbReference>
<name>A0A7S4Q3X4_9DINO</name>
<evidence type="ECO:0000256" key="5">
    <source>
        <dbReference type="ARBA" id="ARBA00022722"/>
    </source>
</evidence>
<keyword evidence="7 10" id="KW-0269">Exonuclease</keyword>
<dbReference type="Gene3D" id="3.40.50.12390">
    <property type="match status" value="2"/>
</dbReference>
<dbReference type="CDD" id="cd18673">
    <property type="entry name" value="PIN_XRN1-2-like"/>
    <property type="match status" value="1"/>
</dbReference>
<feature type="region of interest" description="Disordered" evidence="13">
    <location>
        <begin position="844"/>
        <end position="983"/>
    </location>
</feature>
<keyword evidence="11" id="KW-0862">Zinc</keyword>
<evidence type="ECO:0000256" key="12">
    <source>
        <dbReference type="SAM" id="Coils"/>
    </source>
</evidence>
<evidence type="ECO:0000256" key="9">
    <source>
        <dbReference type="ARBA" id="ARBA00023242"/>
    </source>
</evidence>
<evidence type="ECO:0000256" key="6">
    <source>
        <dbReference type="ARBA" id="ARBA00022801"/>
    </source>
</evidence>
<evidence type="ECO:0000256" key="8">
    <source>
        <dbReference type="ARBA" id="ARBA00023054"/>
    </source>
</evidence>
<dbReference type="PANTHER" id="PTHR12341:SF41">
    <property type="entry name" value="5'-3' EXORIBONUCLEASE 2"/>
    <property type="match status" value="1"/>
</dbReference>
<dbReference type="GO" id="GO:0004534">
    <property type="term" value="F:5'-3' RNA exonuclease activity"/>
    <property type="evidence" value="ECO:0007669"/>
    <property type="project" value="UniProtKB-UniRule"/>
</dbReference>
<feature type="region of interest" description="Disordered" evidence="13">
    <location>
        <begin position="488"/>
        <end position="507"/>
    </location>
</feature>
<keyword evidence="11" id="KW-0863">Zinc-finger</keyword>
<accession>A0A7S4Q3X4</accession>
<dbReference type="Pfam" id="PF17846">
    <property type="entry name" value="XRN_M"/>
    <property type="match status" value="1"/>
</dbReference>
<evidence type="ECO:0000256" key="7">
    <source>
        <dbReference type="ARBA" id="ARBA00022839"/>
    </source>
</evidence>
<feature type="compositionally biased region" description="Basic and acidic residues" evidence="13">
    <location>
        <begin position="415"/>
        <end position="425"/>
    </location>
</feature>
<dbReference type="PROSITE" id="PS50158">
    <property type="entry name" value="ZF_CCHC"/>
    <property type="match status" value="1"/>
</dbReference>
<dbReference type="GO" id="GO:0008270">
    <property type="term" value="F:zinc ion binding"/>
    <property type="evidence" value="ECO:0007669"/>
    <property type="project" value="UniProtKB-KW"/>
</dbReference>
<dbReference type="InterPro" id="IPR017151">
    <property type="entry name" value="Xrn2/3/4"/>
</dbReference>
<keyword evidence="9" id="KW-0539">Nucleus</keyword>
<evidence type="ECO:0000313" key="15">
    <source>
        <dbReference type="EMBL" id="CAE4570354.1"/>
    </source>
</evidence>
<dbReference type="GO" id="GO:0003723">
    <property type="term" value="F:RNA binding"/>
    <property type="evidence" value="ECO:0007669"/>
    <property type="project" value="TreeGrafter"/>
</dbReference>
<dbReference type="Gene3D" id="1.25.40.1050">
    <property type="match status" value="1"/>
</dbReference>
<dbReference type="EMBL" id="HBNR01015269">
    <property type="protein sequence ID" value="CAE4570354.1"/>
    <property type="molecule type" value="Transcribed_RNA"/>
</dbReference>
<sequence>MGVPTFFRWCCVRFPKIVRDTIEREPVEMDGRMVPVDLDEDAPNGDFDNLYLDMNGIIHPCCHPEDGPAPEDEEHMYENIFLYLDRLVRIVRPKKLLYMAIDGVAPRAKMNQQRARRFRAAQEREEMQREQEKLRQDWEAEGRALPNRGTGKFFDSNVITPGTNFLHKMSEAIRYYVHDRLTNDPLWQKLKPRVILNDANIPSEGEHKIMDYIRAQRVQPEYDPNTRHCLYGADADLIMLGLATHEAHFSIIREVVMPKTEKKCTLCGGNGHVASECTGENEESEDMGIQKPFQILSIPILRQYLMLQFAELEDLMPDSNPYDFERCIDDFVFMCFFVGNDFLPHLPSLSIKDGSIDQMLSLYQEILPSMDTYLTDAGVVNLPQAEQFLEYLGGIEDQVFKNALEREAKRRAELDSARAREEAQDLKASAQASTPGAQMGSELAAAPPAKKAKAPAPAAEASDPNAWHAQLLAQSFSMDLDNLENAPEGVAKEEPVEEAPKPAEKPKSGKFVAKEFHAALKERLEQRQDLGEAMADTVRLGEGPHWKQRYYSEKFKVKQDDLVDFLQRIRKAYMEGLCWVLVYYYQGCKSWTWFYPYHYAPFASDLIGCANLKCGDRNYFQMGRGFLPFQQLMSVLPPASAEEAGIPAPMRELMKQPFSPLIDFYPVDFGLDLNGKRFTWQAVILLPFIDEPRLVRILAPLLKRLTPAEKVRNRRGQELIFGHRDDKTLFQAVQLAQAGFEAGHAGLKQTLRTDVGTKIFGTVEGWQLGGANRQIISPIEGLPDVEESHAISAQFQDPEGAFHVPKMLPGISEQVCIINAADMDEAARLKGFGGEPAKRLILQALGKDPDVKPKRYEPRQPKQKPAAESAPQPPAPQTPAPQAPPQAPRRQPQPKARAAAAEEMAAPVAGVQDSGAQMYEYEEDESEFGESAQKAAPAPPSGTKVIRVHAVGAEKKPQKKVPKAPEGFKPVRTPGQASRGTPY</sequence>
<feature type="compositionally biased region" description="Basic and acidic residues" evidence="13">
    <location>
        <begin position="490"/>
        <end position="507"/>
    </location>
</feature>
<keyword evidence="3" id="KW-0698">rRNA processing</keyword>
<keyword evidence="5 10" id="KW-0540">Nuclease</keyword>
<feature type="coiled-coil region" evidence="12">
    <location>
        <begin position="110"/>
        <end position="137"/>
    </location>
</feature>
<proteinExistence type="inferred from homology"/>
<comment type="similarity">
    <text evidence="2 10">Belongs to the 5'-3' exonuclease family. XRN2/RAT1 subfamily.</text>
</comment>
<dbReference type="PANTHER" id="PTHR12341">
    <property type="entry name" value="5'-&gt;3' EXORIBONUCLEASE"/>
    <property type="match status" value="1"/>
</dbReference>
<keyword evidence="4 10" id="KW-0507">mRNA processing</keyword>
<evidence type="ECO:0000256" key="1">
    <source>
        <dbReference type="ARBA" id="ARBA00004123"/>
    </source>
</evidence>
<gene>
    <name evidence="15" type="ORF">AMON00008_LOCUS9973</name>
</gene>
<comment type="function">
    <text evidence="10">Possesses 5'-&gt;3' exoribonuclease activity. May promote termination of transcription by RNA polymerase II.</text>
</comment>
<dbReference type="Pfam" id="PF03159">
    <property type="entry name" value="XRN_N"/>
    <property type="match status" value="1"/>
</dbReference>
<feature type="compositionally biased region" description="Pro residues" evidence="13">
    <location>
        <begin position="871"/>
        <end position="887"/>
    </location>
</feature>
<dbReference type="InterPro" id="IPR041412">
    <property type="entry name" value="Xrn1_helical"/>
</dbReference>
<evidence type="ECO:0000256" key="2">
    <source>
        <dbReference type="ARBA" id="ARBA00006994"/>
    </source>
</evidence>
<keyword evidence="11" id="KW-0479">Metal-binding</keyword>
<dbReference type="AlphaFoldDB" id="A0A7S4Q3X4"/>
<dbReference type="EC" id="3.1.13.-" evidence="10"/>
<feature type="compositionally biased region" description="Low complexity" evidence="13">
    <location>
        <begin position="444"/>
        <end position="459"/>
    </location>
</feature>
<evidence type="ECO:0000256" key="4">
    <source>
        <dbReference type="ARBA" id="ARBA00022664"/>
    </source>
</evidence>
<feature type="compositionally biased region" description="Basic and acidic residues" evidence="13">
    <location>
        <begin position="847"/>
        <end position="860"/>
    </location>
</feature>
<comment type="subcellular location">
    <subcellularLocation>
        <location evidence="1">Nucleus</location>
    </subcellularLocation>
</comment>
<dbReference type="GO" id="GO:0006397">
    <property type="term" value="P:mRNA processing"/>
    <property type="evidence" value="ECO:0007669"/>
    <property type="project" value="UniProtKB-UniRule"/>
</dbReference>
<protein>
    <recommendedName>
        <fullName evidence="10">5'-3' exoribonuclease</fullName>
        <ecNumber evidence="10">3.1.13.-</ecNumber>
    </recommendedName>
</protein>
<dbReference type="InterPro" id="IPR004859">
    <property type="entry name" value="Xrn1_N"/>
</dbReference>
<dbReference type="GO" id="GO:0005634">
    <property type="term" value="C:nucleus"/>
    <property type="evidence" value="ECO:0007669"/>
    <property type="project" value="UniProtKB-SubCell"/>
</dbReference>
<reference evidence="15" key="1">
    <citation type="submission" date="2021-01" db="EMBL/GenBank/DDBJ databases">
        <authorList>
            <person name="Corre E."/>
            <person name="Pelletier E."/>
            <person name="Niang G."/>
            <person name="Scheremetjew M."/>
            <person name="Finn R."/>
            <person name="Kale V."/>
            <person name="Holt S."/>
            <person name="Cochrane G."/>
            <person name="Meng A."/>
            <person name="Brown T."/>
            <person name="Cohen L."/>
        </authorList>
    </citation>
    <scope>NUCLEOTIDE SEQUENCE</scope>
    <source>
        <strain evidence="15">CCMP3105</strain>
    </source>
</reference>
<dbReference type="PIRSF" id="PIRSF037239">
    <property type="entry name" value="Exonuclease_Xrn2"/>
    <property type="match status" value="1"/>
</dbReference>
<feature type="domain" description="CCHC-type" evidence="14">
    <location>
        <begin position="263"/>
        <end position="277"/>
    </location>
</feature>
<evidence type="ECO:0000259" key="14">
    <source>
        <dbReference type="PROSITE" id="PS50158"/>
    </source>
</evidence>
<feature type="region of interest" description="Disordered" evidence="13">
    <location>
        <begin position="415"/>
        <end position="463"/>
    </location>
</feature>